<dbReference type="GO" id="GO:0007156">
    <property type="term" value="P:homophilic cell adhesion via plasma membrane adhesion molecules"/>
    <property type="evidence" value="ECO:0007669"/>
    <property type="project" value="TreeGrafter"/>
</dbReference>
<keyword evidence="3" id="KW-0677">Repeat</keyword>
<feature type="transmembrane region" description="Helical" evidence="8">
    <location>
        <begin position="142"/>
        <end position="163"/>
    </location>
</feature>
<dbReference type="Gene3D" id="2.60.40.10">
    <property type="entry name" value="Immunoglobulins"/>
    <property type="match status" value="2"/>
</dbReference>
<dbReference type="GO" id="GO:0016020">
    <property type="term" value="C:membrane"/>
    <property type="evidence" value="ECO:0007669"/>
    <property type="project" value="UniProtKB-SubCell"/>
</dbReference>
<keyword evidence="10" id="KW-1185">Reference proteome</keyword>
<evidence type="ECO:0000256" key="1">
    <source>
        <dbReference type="ARBA" id="ARBA00004370"/>
    </source>
</evidence>
<dbReference type="AlphaFoldDB" id="A0A9Y3S4V3"/>
<dbReference type="InterPro" id="IPR013783">
    <property type="entry name" value="Ig-like_fold"/>
</dbReference>
<name>A0A9Y3S4V3_9CICH</name>
<keyword evidence="8" id="KW-0812">Transmembrane</keyword>
<evidence type="ECO:0000256" key="3">
    <source>
        <dbReference type="ARBA" id="ARBA00022737"/>
    </source>
</evidence>
<evidence type="ECO:0000256" key="6">
    <source>
        <dbReference type="ARBA" id="ARBA00023180"/>
    </source>
</evidence>
<evidence type="ECO:0000259" key="9">
    <source>
        <dbReference type="PROSITE" id="PS50835"/>
    </source>
</evidence>
<dbReference type="Proteomes" id="UP000695023">
    <property type="component" value="Unplaced"/>
</dbReference>
<feature type="region of interest" description="Disordered" evidence="7">
    <location>
        <begin position="173"/>
        <end position="209"/>
    </location>
</feature>
<keyword evidence="2" id="KW-0732">Signal</keyword>
<dbReference type="InterPro" id="IPR036179">
    <property type="entry name" value="Ig-like_dom_sf"/>
</dbReference>
<dbReference type="GO" id="GO:0005912">
    <property type="term" value="C:adherens junction"/>
    <property type="evidence" value="ECO:0007669"/>
    <property type="project" value="TreeGrafter"/>
</dbReference>
<dbReference type="RefSeq" id="XP_005755429.1">
    <property type="nucleotide sequence ID" value="XM_005755372.1"/>
</dbReference>
<proteinExistence type="predicted"/>
<evidence type="ECO:0000256" key="8">
    <source>
        <dbReference type="SAM" id="Phobius"/>
    </source>
</evidence>
<feature type="compositionally biased region" description="Basic and acidic residues" evidence="7">
    <location>
        <begin position="189"/>
        <end position="198"/>
    </location>
</feature>
<gene>
    <name evidence="11" type="primary">LOC102212239</name>
</gene>
<keyword evidence="6" id="KW-0325">Glycoprotein</keyword>
<evidence type="ECO:0000313" key="11">
    <source>
        <dbReference type="RefSeq" id="XP_005755429.1"/>
    </source>
</evidence>
<evidence type="ECO:0000256" key="2">
    <source>
        <dbReference type="ARBA" id="ARBA00022729"/>
    </source>
</evidence>
<dbReference type="GeneID" id="102212239"/>
<sequence>MTTNSTQYDNDTTTTVSSLFGVPTREINGHQVQCVISGDSLTKEETLPFNIQVYFSPTEVNIRMITQDSFECVTESNPSANFIWSRSGQTLLQSSIKVDGAQLQLLSLTSDLNGLYQCEASNAYGTKHGQLYVHVASGACSAVWALVGALLFLNVVVAAVWYLNKSRQLQRCFPSHSDGPRDPPSPRSAGDDQRREQEQLQEVSEVTNG</sequence>
<comment type="subcellular location">
    <subcellularLocation>
        <location evidence="1">Membrane</location>
    </subcellularLocation>
</comment>
<feature type="domain" description="Ig-like" evidence="9">
    <location>
        <begin position="48"/>
        <end position="136"/>
    </location>
</feature>
<dbReference type="PANTHER" id="PTHR23277">
    <property type="entry name" value="NECTIN-RELATED"/>
    <property type="match status" value="1"/>
</dbReference>
<dbReference type="PROSITE" id="PS50835">
    <property type="entry name" value="IG_LIKE"/>
    <property type="match status" value="1"/>
</dbReference>
<accession>A0A9Y3S4V3</accession>
<reference evidence="11" key="1">
    <citation type="submission" date="2025-08" db="UniProtKB">
        <authorList>
            <consortium name="RefSeq"/>
        </authorList>
    </citation>
    <scope>IDENTIFICATION</scope>
</reference>
<dbReference type="GO" id="GO:0007157">
    <property type="term" value="P:heterophilic cell-cell adhesion via plasma membrane cell adhesion molecules"/>
    <property type="evidence" value="ECO:0007669"/>
    <property type="project" value="TreeGrafter"/>
</dbReference>
<keyword evidence="5" id="KW-1015">Disulfide bond</keyword>
<dbReference type="InterPro" id="IPR007110">
    <property type="entry name" value="Ig-like_dom"/>
</dbReference>
<dbReference type="PANTHER" id="PTHR23277:SF106">
    <property type="entry name" value="NECTIN-1 ISOFORM X1-RELATED"/>
    <property type="match status" value="1"/>
</dbReference>
<dbReference type="InterPro" id="IPR051427">
    <property type="entry name" value="Nectin/Nectin-like"/>
</dbReference>
<keyword evidence="4 8" id="KW-0472">Membrane</keyword>
<evidence type="ECO:0000256" key="4">
    <source>
        <dbReference type="ARBA" id="ARBA00023136"/>
    </source>
</evidence>
<keyword evidence="8" id="KW-1133">Transmembrane helix</keyword>
<dbReference type="Pfam" id="PF13927">
    <property type="entry name" value="Ig_3"/>
    <property type="match status" value="1"/>
</dbReference>
<protein>
    <submittedName>
        <fullName evidence="11">Nectin-4-like</fullName>
    </submittedName>
</protein>
<evidence type="ECO:0000256" key="7">
    <source>
        <dbReference type="SAM" id="MobiDB-lite"/>
    </source>
</evidence>
<evidence type="ECO:0000256" key="5">
    <source>
        <dbReference type="ARBA" id="ARBA00023157"/>
    </source>
</evidence>
<evidence type="ECO:0000313" key="10">
    <source>
        <dbReference type="Proteomes" id="UP000695023"/>
    </source>
</evidence>
<organism evidence="10 11">
    <name type="scientific">Pundamilia nyererei</name>
    <dbReference type="NCBI Taxonomy" id="303518"/>
    <lineage>
        <taxon>Eukaryota</taxon>
        <taxon>Metazoa</taxon>
        <taxon>Chordata</taxon>
        <taxon>Craniata</taxon>
        <taxon>Vertebrata</taxon>
        <taxon>Euteleostomi</taxon>
        <taxon>Actinopterygii</taxon>
        <taxon>Neopterygii</taxon>
        <taxon>Teleostei</taxon>
        <taxon>Neoteleostei</taxon>
        <taxon>Acanthomorphata</taxon>
        <taxon>Ovalentaria</taxon>
        <taxon>Cichlomorphae</taxon>
        <taxon>Cichliformes</taxon>
        <taxon>Cichlidae</taxon>
        <taxon>African cichlids</taxon>
        <taxon>Pseudocrenilabrinae</taxon>
        <taxon>Haplochromini</taxon>
        <taxon>Pundamilia</taxon>
    </lineage>
</organism>
<dbReference type="SUPFAM" id="SSF48726">
    <property type="entry name" value="Immunoglobulin"/>
    <property type="match status" value="1"/>
</dbReference>
<feature type="compositionally biased region" description="Low complexity" evidence="7">
    <location>
        <begin position="200"/>
        <end position="209"/>
    </location>
</feature>